<dbReference type="EMBL" id="VSSQ01144133">
    <property type="protein sequence ID" value="MPN63945.1"/>
    <property type="molecule type" value="Genomic_DNA"/>
</dbReference>
<accession>A0A645JJV1</accession>
<proteinExistence type="predicted"/>
<sequence length="81" mass="8842">MHVKDGGDGIKEIFARLFVVIDKGLRQFGFVALRASDTHITRVLDRVQAVDTGFNRQPLQQMHQPARADGGQLSGGLGRIG</sequence>
<protein>
    <submittedName>
        <fullName evidence="2">Uncharacterized protein</fullName>
    </submittedName>
</protein>
<name>A0A645JJV1_9ZZZZ</name>
<organism evidence="2">
    <name type="scientific">bioreactor metagenome</name>
    <dbReference type="NCBI Taxonomy" id="1076179"/>
    <lineage>
        <taxon>unclassified sequences</taxon>
        <taxon>metagenomes</taxon>
        <taxon>ecological metagenomes</taxon>
    </lineage>
</organism>
<evidence type="ECO:0000313" key="2">
    <source>
        <dbReference type="EMBL" id="MPN63945.1"/>
    </source>
</evidence>
<comment type="caution">
    <text evidence="2">The sequence shown here is derived from an EMBL/GenBank/DDBJ whole genome shotgun (WGS) entry which is preliminary data.</text>
</comment>
<reference evidence="2" key="1">
    <citation type="submission" date="2019-08" db="EMBL/GenBank/DDBJ databases">
        <authorList>
            <person name="Kucharzyk K."/>
            <person name="Murdoch R.W."/>
            <person name="Higgins S."/>
            <person name="Loffler F."/>
        </authorList>
    </citation>
    <scope>NUCLEOTIDE SEQUENCE</scope>
</reference>
<feature type="region of interest" description="Disordered" evidence="1">
    <location>
        <begin position="56"/>
        <end position="81"/>
    </location>
</feature>
<gene>
    <name evidence="2" type="ORF">SDC9_211714</name>
</gene>
<dbReference type="AlphaFoldDB" id="A0A645JJV1"/>
<evidence type="ECO:0000256" key="1">
    <source>
        <dbReference type="SAM" id="MobiDB-lite"/>
    </source>
</evidence>
<feature type="compositionally biased region" description="Gly residues" evidence="1">
    <location>
        <begin position="72"/>
        <end position="81"/>
    </location>
</feature>